<sequence>MTYSTKQLADLAGVTIRTLRYYDKIGLLKPTRNPNNDYRQYTQAEVNRLQVIRFLQLFEMPLSQIKQLLDGPTDQLTAALIRQRQHITAKRDQLSLLLQTLDQTLEKGVNTMTDDEKFAAFKQQAIQHNEEHFGKEVRDQYGEDVVEASNEKFRKMSQAQVAQLTALQQKILEELKPLVGTTDYNTAAAKHLFKLHKQFLQLTWPSEQYSEKAHRGLAAMYVSDPRFTKYYEDGTGKKGAAETLNAIIRHYTR</sequence>
<dbReference type="Gene3D" id="1.10.490.50">
    <property type="entry name" value="Antibiotic binding domain of TipA-like multidrug resistance regulators"/>
    <property type="match status" value="1"/>
</dbReference>
<dbReference type="AlphaFoldDB" id="A0A249DGI6"/>
<dbReference type="PROSITE" id="PS50937">
    <property type="entry name" value="HTH_MERR_2"/>
    <property type="match status" value="1"/>
</dbReference>
<dbReference type="EMBL" id="PKJX01000008">
    <property type="protein sequence ID" value="PLA55565.1"/>
    <property type="molecule type" value="Genomic_DNA"/>
</dbReference>
<dbReference type="Pfam" id="PF07739">
    <property type="entry name" value="TipAS"/>
    <property type="match status" value="1"/>
</dbReference>
<keyword evidence="4" id="KW-0804">Transcription</keyword>
<evidence type="ECO:0000313" key="8">
    <source>
        <dbReference type="Proteomes" id="UP000234212"/>
    </source>
</evidence>
<accession>A0A249DGI6</accession>
<dbReference type="InterPro" id="IPR000551">
    <property type="entry name" value="MerR-type_HTH_dom"/>
</dbReference>
<organism evidence="6 9">
    <name type="scientific">Lacticaseibacillus rhamnosus</name>
    <name type="common">Lactobacillus rhamnosus</name>
    <dbReference type="NCBI Taxonomy" id="47715"/>
    <lineage>
        <taxon>Bacteria</taxon>
        <taxon>Bacillati</taxon>
        <taxon>Bacillota</taxon>
        <taxon>Bacilli</taxon>
        <taxon>Lactobacillales</taxon>
        <taxon>Lactobacillaceae</taxon>
        <taxon>Lacticaseibacillus</taxon>
    </lineage>
</organism>
<dbReference type="SUPFAM" id="SSF46955">
    <property type="entry name" value="Putative DNA-binding domain"/>
    <property type="match status" value="1"/>
</dbReference>
<dbReference type="PANTHER" id="PTHR30204:SF90">
    <property type="entry name" value="HTH-TYPE TRANSCRIPTIONAL ACTIVATOR MTA"/>
    <property type="match status" value="1"/>
</dbReference>
<dbReference type="SMART" id="SM00422">
    <property type="entry name" value="HTH_MERR"/>
    <property type="match status" value="1"/>
</dbReference>
<dbReference type="GeneID" id="69830143"/>
<dbReference type="Proteomes" id="UP000234212">
    <property type="component" value="Unassembled WGS sequence"/>
</dbReference>
<evidence type="ECO:0000259" key="5">
    <source>
        <dbReference type="PROSITE" id="PS50937"/>
    </source>
</evidence>
<dbReference type="SUPFAM" id="SSF89082">
    <property type="entry name" value="Antibiotic binding domain of TipA-like multidrug resistance regulators"/>
    <property type="match status" value="1"/>
</dbReference>
<dbReference type="GO" id="GO:0003700">
    <property type="term" value="F:DNA-binding transcription factor activity"/>
    <property type="evidence" value="ECO:0007669"/>
    <property type="project" value="InterPro"/>
</dbReference>
<dbReference type="InterPro" id="IPR012925">
    <property type="entry name" value="TipAS_dom"/>
</dbReference>
<evidence type="ECO:0000256" key="2">
    <source>
        <dbReference type="ARBA" id="ARBA00023125"/>
    </source>
</evidence>
<evidence type="ECO:0000256" key="3">
    <source>
        <dbReference type="ARBA" id="ARBA00023159"/>
    </source>
</evidence>
<keyword evidence="3" id="KW-0010">Activator</keyword>
<evidence type="ECO:0000256" key="1">
    <source>
        <dbReference type="ARBA" id="ARBA00023015"/>
    </source>
</evidence>
<dbReference type="Gene3D" id="1.10.1660.10">
    <property type="match status" value="1"/>
</dbReference>
<dbReference type="Pfam" id="PF13411">
    <property type="entry name" value="MerR_1"/>
    <property type="match status" value="1"/>
</dbReference>
<gene>
    <name evidence="7" type="ORF">CYJ91_12690</name>
    <name evidence="6" type="ORF">HWN39_11340</name>
</gene>
<keyword evidence="2" id="KW-0238">DNA-binding</keyword>
<dbReference type="PRINTS" id="PR00040">
    <property type="entry name" value="HTHMERR"/>
</dbReference>
<dbReference type="InterPro" id="IPR047057">
    <property type="entry name" value="MerR_fam"/>
</dbReference>
<dbReference type="GO" id="GO:0003677">
    <property type="term" value="F:DNA binding"/>
    <property type="evidence" value="ECO:0007669"/>
    <property type="project" value="UniProtKB-KW"/>
</dbReference>
<evidence type="ECO:0000313" key="6">
    <source>
        <dbReference type="EMBL" id="NVO89065.1"/>
    </source>
</evidence>
<keyword evidence="1" id="KW-0805">Transcription regulation</keyword>
<dbReference type="InterPro" id="IPR036244">
    <property type="entry name" value="TipA-like_antibiotic-bd"/>
</dbReference>
<evidence type="ECO:0000313" key="7">
    <source>
        <dbReference type="EMBL" id="PLA55565.1"/>
    </source>
</evidence>
<comment type="caution">
    <text evidence="6">The sequence shown here is derived from an EMBL/GenBank/DDBJ whole genome shotgun (WGS) entry which is preliminary data.</text>
</comment>
<evidence type="ECO:0000313" key="9">
    <source>
        <dbReference type="Proteomes" id="UP000542889"/>
    </source>
</evidence>
<dbReference type="PANTHER" id="PTHR30204">
    <property type="entry name" value="REDOX-CYCLING DRUG-SENSING TRANSCRIPTIONAL ACTIVATOR SOXR"/>
    <property type="match status" value="1"/>
</dbReference>
<dbReference type="RefSeq" id="WP_047676342.1">
    <property type="nucleotide sequence ID" value="NZ_CP017063.1"/>
</dbReference>
<dbReference type="EMBL" id="JABXWP010000018">
    <property type="protein sequence ID" value="NVO89065.1"/>
    <property type="molecule type" value="Genomic_DNA"/>
</dbReference>
<reference evidence="6 9" key="2">
    <citation type="submission" date="2020-06" db="EMBL/GenBank/DDBJ databases">
        <title>Lactobacillus rhamnosus QC,genome.</title>
        <authorList>
            <person name="Yi H."/>
            <person name="Jin M."/>
        </authorList>
    </citation>
    <scope>NUCLEOTIDE SEQUENCE [LARGE SCALE GENOMIC DNA]</scope>
    <source>
        <strain evidence="6 9">QC</strain>
    </source>
</reference>
<evidence type="ECO:0000256" key="4">
    <source>
        <dbReference type="ARBA" id="ARBA00023163"/>
    </source>
</evidence>
<protein>
    <submittedName>
        <fullName evidence="6">MerR family transcriptional regulator</fullName>
    </submittedName>
</protein>
<reference evidence="7 8" key="1">
    <citation type="submission" date="2017-12" db="EMBL/GenBank/DDBJ databases">
        <title>Phylogenetic diversity of female urinary microbiome.</title>
        <authorList>
            <person name="Thomas-White K."/>
            <person name="Wolfe A.J."/>
        </authorList>
    </citation>
    <scope>NUCLEOTIDE SEQUENCE [LARGE SCALE GENOMIC DNA]</scope>
    <source>
        <strain evidence="7 8">UMB0004</strain>
    </source>
</reference>
<name>A0A249DGI6_LACRH</name>
<dbReference type="InterPro" id="IPR009061">
    <property type="entry name" value="DNA-bd_dom_put_sf"/>
</dbReference>
<proteinExistence type="predicted"/>
<dbReference type="Proteomes" id="UP000542889">
    <property type="component" value="Unassembled WGS sequence"/>
</dbReference>
<feature type="domain" description="HTH merR-type" evidence="5">
    <location>
        <begin position="2"/>
        <end position="71"/>
    </location>
</feature>
<dbReference type="CDD" id="cd01106">
    <property type="entry name" value="HTH_TipAL-Mta"/>
    <property type="match status" value="1"/>
</dbReference>